<feature type="compositionally biased region" description="Low complexity" evidence="1">
    <location>
        <begin position="239"/>
        <end position="251"/>
    </location>
</feature>
<evidence type="ECO:0000313" key="3">
    <source>
        <dbReference type="Proteomes" id="UP000799118"/>
    </source>
</evidence>
<gene>
    <name evidence="2" type="ORF">BT96DRAFT_948974</name>
</gene>
<dbReference type="AlphaFoldDB" id="A0A6A4GLJ3"/>
<accession>A0A6A4GLJ3</accession>
<protein>
    <submittedName>
        <fullName evidence="2">Uncharacterized protein</fullName>
    </submittedName>
</protein>
<organism evidence="2 3">
    <name type="scientific">Gymnopus androsaceus JB14</name>
    <dbReference type="NCBI Taxonomy" id="1447944"/>
    <lineage>
        <taxon>Eukaryota</taxon>
        <taxon>Fungi</taxon>
        <taxon>Dikarya</taxon>
        <taxon>Basidiomycota</taxon>
        <taxon>Agaricomycotina</taxon>
        <taxon>Agaricomycetes</taxon>
        <taxon>Agaricomycetidae</taxon>
        <taxon>Agaricales</taxon>
        <taxon>Marasmiineae</taxon>
        <taxon>Omphalotaceae</taxon>
        <taxon>Gymnopus</taxon>
    </lineage>
</organism>
<keyword evidence="3" id="KW-1185">Reference proteome</keyword>
<dbReference type="Proteomes" id="UP000799118">
    <property type="component" value="Unassembled WGS sequence"/>
</dbReference>
<name>A0A6A4GLJ3_9AGAR</name>
<sequence length="265" mass="29733">MSIGKFKTTCDSESRDTIVERFHRRQANPLSRVLSSLTFKSTTMKNSRKRCWGAWFFWCRGYFRSISRECSASKNARKAVTPTGLVGPKLGFKAETGLTDVVAKAFGQEPLGVENWSEGRDSNRVLRHGFWRGMFVSREEESYRGWELACEHGRERGKTPKGSIRGGCAATLSAFSYQSHRRVGALLDELLWMKRESLLATYLMHRDRDASTSTNTTEASSSQLPLLWLVLLEQVVSNTNSKSTSGNTRSSKFNPSSGSPRIVGK</sequence>
<evidence type="ECO:0000313" key="2">
    <source>
        <dbReference type="EMBL" id="KAE9386629.1"/>
    </source>
</evidence>
<feature type="region of interest" description="Disordered" evidence="1">
    <location>
        <begin position="239"/>
        <end position="265"/>
    </location>
</feature>
<proteinExistence type="predicted"/>
<evidence type="ECO:0000256" key="1">
    <source>
        <dbReference type="SAM" id="MobiDB-lite"/>
    </source>
</evidence>
<dbReference type="EMBL" id="ML769861">
    <property type="protein sequence ID" value="KAE9386629.1"/>
    <property type="molecule type" value="Genomic_DNA"/>
</dbReference>
<reference evidence="2" key="1">
    <citation type="journal article" date="2019" name="Environ. Microbiol.">
        <title>Fungal ecological strategies reflected in gene transcription - a case study of two litter decomposers.</title>
        <authorList>
            <person name="Barbi F."/>
            <person name="Kohler A."/>
            <person name="Barry K."/>
            <person name="Baskaran P."/>
            <person name="Daum C."/>
            <person name="Fauchery L."/>
            <person name="Ihrmark K."/>
            <person name="Kuo A."/>
            <person name="LaButti K."/>
            <person name="Lipzen A."/>
            <person name="Morin E."/>
            <person name="Grigoriev I.V."/>
            <person name="Henrissat B."/>
            <person name="Lindahl B."/>
            <person name="Martin F."/>
        </authorList>
    </citation>
    <scope>NUCLEOTIDE SEQUENCE</scope>
    <source>
        <strain evidence="2">JB14</strain>
    </source>
</reference>